<comment type="caution">
    <text evidence="1">The sequence shown here is derived from an EMBL/GenBank/DDBJ whole genome shotgun (WGS) entry which is preliminary data.</text>
</comment>
<proteinExistence type="predicted"/>
<dbReference type="AlphaFoldDB" id="A0A426YJ43"/>
<evidence type="ECO:0000313" key="1">
    <source>
        <dbReference type="EMBL" id="RRT51772.1"/>
    </source>
</evidence>
<reference evidence="1 2" key="1">
    <citation type="journal article" date="2014" name="Agronomy (Basel)">
        <title>A Draft Genome Sequence for Ensete ventricosum, the Drought-Tolerant Tree Against Hunger.</title>
        <authorList>
            <person name="Harrison J."/>
            <person name="Moore K.A."/>
            <person name="Paszkiewicz K."/>
            <person name="Jones T."/>
            <person name="Grant M."/>
            <person name="Ambacheew D."/>
            <person name="Muzemil S."/>
            <person name="Studholme D.J."/>
        </authorList>
    </citation>
    <scope>NUCLEOTIDE SEQUENCE [LARGE SCALE GENOMIC DNA]</scope>
</reference>
<accession>A0A426YJ43</accession>
<sequence>MTAISTMEAPESADSESLALRAKAILSGLRLPIEGSLPSCVDTLNLSLVPLYQEGSLYDLNFHLAAISSGSVVRGVRWQWFKAKEVVYGCSDGGFAAGVMTIELATRSAIMGIAWIIVGGWMEGECGRVARCQERGSDTKY</sequence>
<evidence type="ECO:0000313" key="2">
    <source>
        <dbReference type="Proteomes" id="UP000287651"/>
    </source>
</evidence>
<gene>
    <name evidence="1" type="ORF">B296_00026568</name>
</gene>
<organism evidence="1 2">
    <name type="scientific">Ensete ventricosum</name>
    <name type="common">Abyssinian banana</name>
    <name type="synonym">Musa ensete</name>
    <dbReference type="NCBI Taxonomy" id="4639"/>
    <lineage>
        <taxon>Eukaryota</taxon>
        <taxon>Viridiplantae</taxon>
        <taxon>Streptophyta</taxon>
        <taxon>Embryophyta</taxon>
        <taxon>Tracheophyta</taxon>
        <taxon>Spermatophyta</taxon>
        <taxon>Magnoliopsida</taxon>
        <taxon>Liliopsida</taxon>
        <taxon>Zingiberales</taxon>
        <taxon>Musaceae</taxon>
        <taxon>Ensete</taxon>
    </lineage>
</organism>
<protein>
    <submittedName>
        <fullName evidence="1">Uncharacterized protein</fullName>
    </submittedName>
</protein>
<name>A0A426YJ43_ENSVE</name>
<dbReference type="Proteomes" id="UP000287651">
    <property type="component" value="Unassembled WGS sequence"/>
</dbReference>
<dbReference type="EMBL" id="AMZH03012045">
    <property type="protein sequence ID" value="RRT51772.1"/>
    <property type="molecule type" value="Genomic_DNA"/>
</dbReference>